<evidence type="ECO:0000313" key="5">
    <source>
        <dbReference type="Proteomes" id="UP000239560"/>
    </source>
</evidence>
<gene>
    <name evidence="2" type="primary">FGENESH: predicted gene_11.26</name>
    <name evidence="3" type="ORF">AAT19DRAFT_9720</name>
    <name evidence="2" type="ORF">BN2166_0055300</name>
</gene>
<evidence type="ECO:0000313" key="4">
    <source>
        <dbReference type="Proteomes" id="UP000199069"/>
    </source>
</evidence>
<reference evidence="3 5" key="2">
    <citation type="journal article" date="2018" name="Elife">
        <title>Functional genomics of lipid metabolism in the oleaginous yeast Rhodosporidium toruloides.</title>
        <authorList>
            <person name="Coradetti S.T."/>
            <person name="Pinel D."/>
            <person name="Geiselman G."/>
            <person name="Ito M."/>
            <person name="Mondo S."/>
            <person name="Reilly M.C."/>
            <person name="Cheng Y.F."/>
            <person name="Bauer S."/>
            <person name="Grigoriev I."/>
            <person name="Gladden J.M."/>
            <person name="Simmons B.A."/>
            <person name="Brem R."/>
            <person name="Arkin A.P."/>
            <person name="Skerker J.M."/>
        </authorList>
    </citation>
    <scope>NUCLEOTIDE SEQUENCE [LARGE SCALE GENOMIC DNA]</scope>
    <source>
        <strain evidence="3 5">NBRC 0880</strain>
    </source>
</reference>
<accession>A0A0K3CJ24</accession>
<organism evidence="2 4">
    <name type="scientific">Rhodotorula toruloides</name>
    <name type="common">Yeast</name>
    <name type="synonym">Rhodosporidium toruloides</name>
    <dbReference type="NCBI Taxonomy" id="5286"/>
    <lineage>
        <taxon>Eukaryota</taxon>
        <taxon>Fungi</taxon>
        <taxon>Dikarya</taxon>
        <taxon>Basidiomycota</taxon>
        <taxon>Pucciniomycotina</taxon>
        <taxon>Microbotryomycetes</taxon>
        <taxon>Sporidiobolales</taxon>
        <taxon>Sporidiobolaceae</taxon>
        <taxon>Rhodotorula</taxon>
    </lineage>
</organism>
<dbReference type="EMBL" id="CWKI01000011">
    <property type="protein sequence ID" value="CTR09669.1"/>
    <property type="molecule type" value="Genomic_DNA"/>
</dbReference>
<protein>
    <submittedName>
        <fullName evidence="2">Uncharacterized protein</fullName>
    </submittedName>
</protein>
<feature type="region of interest" description="Disordered" evidence="1">
    <location>
        <begin position="50"/>
        <end position="92"/>
    </location>
</feature>
<reference evidence="2 4" key="1">
    <citation type="submission" date="2015-07" db="EMBL/GenBank/DDBJ databases">
        <authorList>
            <person name="Cajimat M.N.B."/>
            <person name="Milazzo M.L."/>
            <person name="Fulhorst C.F."/>
        </authorList>
    </citation>
    <scope>NUCLEOTIDE SEQUENCE [LARGE SCALE GENOMIC DNA]</scope>
    <source>
        <strain evidence="2">Single colony</strain>
    </source>
</reference>
<evidence type="ECO:0000313" key="3">
    <source>
        <dbReference type="EMBL" id="PRQ71605.1"/>
    </source>
</evidence>
<feature type="compositionally biased region" description="Polar residues" evidence="1">
    <location>
        <begin position="65"/>
        <end position="80"/>
    </location>
</feature>
<dbReference type="Proteomes" id="UP000239560">
    <property type="component" value="Unassembled WGS sequence"/>
</dbReference>
<name>A0A0K3CJ24_RHOTO</name>
<evidence type="ECO:0000256" key="1">
    <source>
        <dbReference type="SAM" id="MobiDB-lite"/>
    </source>
</evidence>
<dbReference type="AlphaFoldDB" id="A0A0K3CJ24"/>
<proteinExistence type="predicted"/>
<dbReference type="EMBL" id="LCTV02000011">
    <property type="protein sequence ID" value="PRQ71605.1"/>
    <property type="molecule type" value="Genomic_DNA"/>
</dbReference>
<sequence>MGAHGDTDKLDLLKLTRMPFAKQHHESIEITKTLSERVALLRHLAKVDKALRPTPEAAKKKPEESPTTSSRAQLSGATSTRRLRARLGGRRDARGARALAWQHYELSKLFKANLKAYSDAAIVNDLDDRLPEEDDVEAVLRG</sequence>
<dbReference type="OrthoDB" id="10329728at2759"/>
<evidence type="ECO:0000313" key="2">
    <source>
        <dbReference type="EMBL" id="CTR09669.1"/>
    </source>
</evidence>
<feature type="compositionally biased region" description="Basic and acidic residues" evidence="1">
    <location>
        <begin position="50"/>
        <end position="64"/>
    </location>
</feature>
<dbReference type="Proteomes" id="UP000199069">
    <property type="component" value="Unassembled WGS sequence"/>
</dbReference>
<keyword evidence="4" id="KW-1185">Reference proteome</keyword>